<dbReference type="InterPro" id="IPR038763">
    <property type="entry name" value="DHH_sf"/>
</dbReference>
<protein>
    <submittedName>
        <fullName evidence="3">DHH family phosphoesterase</fullName>
    </submittedName>
</protein>
<sequence>MISSILQKLSGKDKKIYIISHSYPDYDSIASAVGLCWILQKYNIPSVILYHGEIESPSLVETIRCLDLELQYYTPDDKNITSDSYFLVVDAAYGNSNVISLPGTVIASIDHHETLSTKSLISDIRPDYGACSTIVCSYMQDLSLKPNEEVATLLLTAIFVDTDFLKRKVSSHDIEAISFLNNYGSLEKASSTANNSLIIPDVPLIKRALEKLVFYKFMAFFYLDEELRQEVLAIIADTIIKLEEITLVVGICKHKEGYKVSVRSEDKNNSAGVFIQTILREIGVGGGHVNMAGGFIKADMWPGENFIFDRCLDYVRSK</sequence>
<proteinExistence type="predicted"/>
<dbReference type="InterPro" id="IPR001667">
    <property type="entry name" value="DDH_dom"/>
</dbReference>
<dbReference type="Gene3D" id="3.90.1640.10">
    <property type="entry name" value="inorganic pyrophosphatase (n-terminal core)"/>
    <property type="match status" value="1"/>
</dbReference>
<dbReference type="Pfam" id="PF02272">
    <property type="entry name" value="DHHA1"/>
    <property type="match status" value="1"/>
</dbReference>
<evidence type="ECO:0000313" key="3">
    <source>
        <dbReference type="EMBL" id="MEM5947331.1"/>
    </source>
</evidence>
<organism evidence="3 4">
    <name type="scientific">Rarispira pelagica</name>
    <dbReference type="NCBI Taxonomy" id="3141764"/>
    <lineage>
        <taxon>Bacteria</taxon>
        <taxon>Pseudomonadati</taxon>
        <taxon>Spirochaetota</taxon>
        <taxon>Spirochaetia</taxon>
        <taxon>Winmispirales</taxon>
        <taxon>Winmispiraceae</taxon>
        <taxon>Rarispira</taxon>
    </lineage>
</organism>
<dbReference type="EMBL" id="JBCHKQ010000001">
    <property type="protein sequence ID" value="MEM5947331.1"/>
    <property type="molecule type" value="Genomic_DNA"/>
</dbReference>
<feature type="domain" description="DDH" evidence="1">
    <location>
        <begin position="15"/>
        <end position="158"/>
    </location>
</feature>
<dbReference type="InterPro" id="IPR051319">
    <property type="entry name" value="Oligoribo/pAp-PDE_c-di-AMP_PDE"/>
</dbReference>
<reference evidence="3 4" key="1">
    <citation type="submission" date="2024-03" db="EMBL/GenBank/DDBJ databases">
        <title>Ignisphaera cupida sp. nov., a hyperthermophilic hydrolytic archaeon from a hot spring of Kamchatka, and proposal of Ignisphaeraceae fam. nov.</title>
        <authorList>
            <person name="Podosokorskaya O.A."/>
            <person name="Elcheninov A.G."/>
            <person name="Maltseva A.I."/>
            <person name="Zayulina K.S."/>
            <person name="Novikov A."/>
            <person name="Merkel A.Y."/>
        </authorList>
    </citation>
    <scope>NUCLEOTIDE SEQUENCE [LARGE SCALE GENOMIC DNA]</scope>
    <source>
        <strain evidence="3 4">38H-sp</strain>
    </source>
</reference>
<comment type="caution">
    <text evidence="3">The sequence shown here is derived from an EMBL/GenBank/DDBJ whole genome shotgun (WGS) entry which is preliminary data.</text>
</comment>
<dbReference type="PANTHER" id="PTHR47618">
    <property type="entry name" value="BIFUNCTIONAL OLIGORIBONUCLEASE AND PAP PHOSPHATASE NRNA"/>
    <property type="match status" value="1"/>
</dbReference>
<dbReference type="RefSeq" id="WP_420068780.1">
    <property type="nucleotide sequence ID" value="NZ_JBCHKQ010000001.1"/>
</dbReference>
<accession>A0ABU9U9I7</accession>
<name>A0ABU9U9I7_9SPIR</name>
<keyword evidence="4" id="KW-1185">Reference proteome</keyword>
<evidence type="ECO:0000259" key="2">
    <source>
        <dbReference type="Pfam" id="PF02272"/>
    </source>
</evidence>
<gene>
    <name evidence="3" type="ORF">WKV44_02120</name>
</gene>
<dbReference type="Proteomes" id="UP001466331">
    <property type="component" value="Unassembled WGS sequence"/>
</dbReference>
<dbReference type="InterPro" id="IPR003156">
    <property type="entry name" value="DHHA1_dom"/>
</dbReference>
<dbReference type="Pfam" id="PF01368">
    <property type="entry name" value="DHH"/>
    <property type="match status" value="1"/>
</dbReference>
<dbReference type="PANTHER" id="PTHR47618:SF1">
    <property type="entry name" value="BIFUNCTIONAL OLIGORIBONUCLEASE AND PAP PHOSPHATASE NRNA"/>
    <property type="match status" value="1"/>
</dbReference>
<dbReference type="SUPFAM" id="SSF64182">
    <property type="entry name" value="DHH phosphoesterases"/>
    <property type="match status" value="1"/>
</dbReference>
<evidence type="ECO:0000313" key="4">
    <source>
        <dbReference type="Proteomes" id="UP001466331"/>
    </source>
</evidence>
<feature type="domain" description="DHHA1" evidence="2">
    <location>
        <begin position="220"/>
        <end position="297"/>
    </location>
</feature>
<evidence type="ECO:0000259" key="1">
    <source>
        <dbReference type="Pfam" id="PF01368"/>
    </source>
</evidence>
<dbReference type="Gene3D" id="3.10.310.30">
    <property type="match status" value="1"/>
</dbReference>